<dbReference type="PROSITE" id="PS00909">
    <property type="entry name" value="MR_MLE_2"/>
    <property type="match status" value="1"/>
</dbReference>
<protein>
    <submittedName>
        <fullName evidence="3">O-succinylbenzoate synthase</fullName>
    </submittedName>
</protein>
<dbReference type="SUPFAM" id="SSF51604">
    <property type="entry name" value="Enolase C-terminal domain-like"/>
    <property type="match status" value="1"/>
</dbReference>
<dbReference type="InterPro" id="IPR013342">
    <property type="entry name" value="Mandelate_racemase_C"/>
</dbReference>
<evidence type="ECO:0000256" key="1">
    <source>
        <dbReference type="ARBA" id="ARBA00022723"/>
    </source>
</evidence>
<dbReference type="Gene3D" id="3.30.390.10">
    <property type="entry name" value="Enolase-like, N-terminal domain"/>
    <property type="match status" value="1"/>
</dbReference>
<dbReference type="SUPFAM" id="SSF54826">
    <property type="entry name" value="Enolase N-terminal domain-like"/>
    <property type="match status" value="1"/>
</dbReference>
<reference evidence="4" key="1">
    <citation type="journal article" date="2019" name="Int. J. Syst. Evol. Microbiol.">
        <title>The Global Catalogue of Microorganisms (GCM) 10K type strain sequencing project: providing services to taxonomists for standard genome sequencing and annotation.</title>
        <authorList>
            <consortium name="The Broad Institute Genomics Platform"/>
            <consortium name="The Broad Institute Genome Sequencing Center for Infectious Disease"/>
            <person name="Wu L."/>
            <person name="Ma J."/>
        </authorList>
    </citation>
    <scope>NUCLEOTIDE SEQUENCE [LARGE SCALE GENOMIC DNA]</scope>
    <source>
        <strain evidence="4">KCTC 19812</strain>
    </source>
</reference>
<dbReference type="InterPro" id="IPR029017">
    <property type="entry name" value="Enolase-like_N"/>
</dbReference>
<dbReference type="Pfam" id="PF13378">
    <property type="entry name" value="MR_MLE_C"/>
    <property type="match status" value="1"/>
</dbReference>
<accession>A0ABW5B786</accession>
<proteinExistence type="predicted"/>
<sequence>MKAILKNIKFSFLPYHLKFKFDAGTSRGVLKEKTTFFVKAFENEIPQIIGWGEAAPLPKLSLDDLPDFEFFLKDYCNQLSGIDLRKSEEEILNWVSGVIPERFPSIRFAFETALLDLLHGGKKKIFDNPFFDQNEPIPINGLIWMGNKNFMLEQIDKKLEEGYNCIKMKIGALDFEQECSLLEYIRARFSKDEIILRVDANGAFDPKSAMEKLEILSRFDLHSIEQPIRQGQIQVMASLCRSTPLPIALDEELIGVNGEEGKRNLLETVLPQFIILKPTLVGGLQSCMEWISIAESLEIGWWITSALESNIGLNAISQFTSTFSVTMPQGLGTGQLYQNNLDSPLTIKEGQIYYEKEKGWGELLNGFTN</sequence>
<keyword evidence="4" id="KW-1185">Reference proteome</keyword>
<name>A0ABW5B786_9BACT</name>
<dbReference type="PANTHER" id="PTHR48073">
    <property type="entry name" value="O-SUCCINYLBENZOATE SYNTHASE-RELATED"/>
    <property type="match status" value="1"/>
</dbReference>
<dbReference type="InterPro" id="IPR018110">
    <property type="entry name" value="Mandel_Rmase/mucon_lact_enz_CS"/>
</dbReference>
<dbReference type="SFLD" id="SFLDG00180">
    <property type="entry name" value="muconate_cycloisomerase"/>
    <property type="match status" value="1"/>
</dbReference>
<dbReference type="CDD" id="cd03320">
    <property type="entry name" value="OSBS"/>
    <property type="match status" value="1"/>
</dbReference>
<dbReference type="EMBL" id="JBHUIV010000010">
    <property type="protein sequence ID" value="MFD2200710.1"/>
    <property type="molecule type" value="Genomic_DNA"/>
</dbReference>
<dbReference type="SFLD" id="SFLDF00009">
    <property type="entry name" value="o-succinylbenzoate_synthase"/>
    <property type="match status" value="1"/>
</dbReference>
<gene>
    <name evidence="3" type="ORF">ACFSKV_03980</name>
</gene>
<dbReference type="InterPro" id="IPR029065">
    <property type="entry name" value="Enolase_C-like"/>
</dbReference>
<evidence type="ECO:0000313" key="3">
    <source>
        <dbReference type="EMBL" id="MFD2200710.1"/>
    </source>
</evidence>
<dbReference type="Gene3D" id="3.20.20.120">
    <property type="entry name" value="Enolase-like C-terminal domain"/>
    <property type="match status" value="1"/>
</dbReference>
<evidence type="ECO:0000259" key="2">
    <source>
        <dbReference type="SMART" id="SM00922"/>
    </source>
</evidence>
<feature type="domain" description="Mandelate racemase/muconate lactonizing enzyme C-terminal" evidence="2">
    <location>
        <begin position="148"/>
        <end position="246"/>
    </location>
</feature>
<organism evidence="3 4">
    <name type="scientific">Shivajiella indica</name>
    <dbReference type="NCBI Taxonomy" id="872115"/>
    <lineage>
        <taxon>Bacteria</taxon>
        <taxon>Pseudomonadati</taxon>
        <taxon>Bacteroidota</taxon>
        <taxon>Cytophagia</taxon>
        <taxon>Cytophagales</taxon>
        <taxon>Cyclobacteriaceae</taxon>
        <taxon>Shivajiella</taxon>
    </lineage>
</organism>
<evidence type="ECO:0000313" key="4">
    <source>
        <dbReference type="Proteomes" id="UP001597414"/>
    </source>
</evidence>
<keyword evidence="1" id="KW-0479">Metal-binding</keyword>
<comment type="caution">
    <text evidence="3">The sequence shown here is derived from an EMBL/GenBank/DDBJ whole genome shotgun (WGS) entry which is preliminary data.</text>
</comment>
<dbReference type="SMART" id="SM00922">
    <property type="entry name" value="MR_MLE"/>
    <property type="match status" value="1"/>
</dbReference>
<dbReference type="SFLD" id="SFLDS00001">
    <property type="entry name" value="Enolase"/>
    <property type="match status" value="1"/>
</dbReference>
<dbReference type="InterPro" id="IPR036849">
    <property type="entry name" value="Enolase-like_C_sf"/>
</dbReference>
<dbReference type="RefSeq" id="WP_380800553.1">
    <property type="nucleotide sequence ID" value="NZ_JBHUIV010000010.1"/>
</dbReference>
<dbReference type="Proteomes" id="UP001597414">
    <property type="component" value="Unassembled WGS sequence"/>
</dbReference>
<dbReference type="PANTHER" id="PTHR48073:SF2">
    <property type="entry name" value="O-SUCCINYLBENZOATE SYNTHASE"/>
    <property type="match status" value="1"/>
</dbReference>